<proteinExistence type="predicted"/>
<accession>S9P781</accession>
<dbReference type="SMART" id="SM00052">
    <property type="entry name" value="EAL"/>
    <property type="match status" value="1"/>
</dbReference>
<feature type="domain" description="EAL" evidence="1">
    <location>
        <begin position="118"/>
        <end position="369"/>
    </location>
</feature>
<evidence type="ECO:0000313" key="2">
    <source>
        <dbReference type="EMBL" id="EPX58067.1"/>
    </source>
</evidence>
<dbReference type="PANTHER" id="PTHR33121:SF15">
    <property type="entry name" value="BLUE LIGHT- AND TEMPERATURE-REGULATED ANTIREPRESSOR BLUF"/>
    <property type="match status" value="1"/>
</dbReference>
<keyword evidence="3" id="KW-1185">Reference proteome</keyword>
<comment type="caution">
    <text evidence="2">The sequence shown here is derived from an EMBL/GenBank/DDBJ whole genome shotgun (WGS) entry which is preliminary data.</text>
</comment>
<dbReference type="PROSITE" id="PS50883">
    <property type="entry name" value="EAL"/>
    <property type="match status" value="1"/>
</dbReference>
<dbReference type="InterPro" id="IPR050706">
    <property type="entry name" value="Cyclic-di-GMP_PDE-like"/>
</dbReference>
<dbReference type="AlphaFoldDB" id="S9P781"/>
<gene>
    <name evidence="2" type="ORF">D187_004356</name>
</gene>
<dbReference type="PANTHER" id="PTHR33121">
    <property type="entry name" value="CYCLIC DI-GMP PHOSPHODIESTERASE PDEF"/>
    <property type="match status" value="1"/>
</dbReference>
<reference evidence="2" key="1">
    <citation type="submission" date="2013-05" db="EMBL/GenBank/DDBJ databases">
        <title>Genome assembly of Cystobacter fuscus DSM 2262.</title>
        <authorList>
            <person name="Sharma G."/>
            <person name="Khatri I."/>
            <person name="Kaur C."/>
            <person name="Mayilraj S."/>
            <person name="Subramanian S."/>
        </authorList>
    </citation>
    <scope>NUCLEOTIDE SEQUENCE [LARGE SCALE GENOMIC DNA]</scope>
    <source>
        <strain evidence="2">DSM 2262</strain>
    </source>
</reference>
<dbReference type="Pfam" id="PF00563">
    <property type="entry name" value="EAL"/>
    <property type="match status" value="1"/>
</dbReference>
<evidence type="ECO:0000259" key="1">
    <source>
        <dbReference type="PROSITE" id="PS50883"/>
    </source>
</evidence>
<dbReference type="Gene3D" id="3.20.20.450">
    <property type="entry name" value="EAL domain"/>
    <property type="match status" value="1"/>
</dbReference>
<dbReference type="eggNOG" id="COG2200">
    <property type="taxonomic scope" value="Bacteria"/>
</dbReference>
<evidence type="ECO:0000313" key="3">
    <source>
        <dbReference type="Proteomes" id="UP000011682"/>
    </source>
</evidence>
<organism evidence="2 3">
    <name type="scientific">Cystobacter fuscus (strain ATCC 25194 / DSM 2262 / NBRC 100088 / M29)</name>
    <dbReference type="NCBI Taxonomy" id="1242864"/>
    <lineage>
        <taxon>Bacteria</taxon>
        <taxon>Pseudomonadati</taxon>
        <taxon>Myxococcota</taxon>
        <taxon>Myxococcia</taxon>
        <taxon>Myxococcales</taxon>
        <taxon>Cystobacterineae</taxon>
        <taxon>Archangiaceae</taxon>
        <taxon>Cystobacter</taxon>
    </lineage>
</organism>
<sequence>MRHMSQTVLKSCERCQSLPQKHELEGRGRLFLWLPLGHSYGKLVRVLGESGRDFQPLPQEQCVTVRLEGSQLGTFAADVLGALTDEESRATRVLFVQGDAEPGLRDFPRVGSLPQLVTMARSGWLVDMLAEKRITSHYQPIVDAKDTRRVYAYEALMRGFEPDGALVFPGKMLTLARDADLLFQLDLAARLSAVREASRLGLKAPLFINFTPTAIYDPEFCLRSTVAAINDLGISPSDVVFEIIESDHTPNANHLKSLIAYYRRTGFRVALDDLGAGYSSLNLIHQLRPDIMKLDMELIRGIHQDPYKASITRKLLELAQQLGILTVAEGIETPEELRWVRAHGVDFVQGYLIAKPASPPVSITPHFVD</sequence>
<dbReference type="SUPFAM" id="SSF141868">
    <property type="entry name" value="EAL domain-like"/>
    <property type="match status" value="1"/>
</dbReference>
<name>S9P781_CYSF2</name>
<dbReference type="EMBL" id="ANAH02000027">
    <property type="protein sequence ID" value="EPX58067.1"/>
    <property type="molecule type" value="Genomic_DNA"/>
</dbReference>
<protein>
    <submittedName>
        <fullName evidence="2">EAL domain protein</fullName>
    </submittedName>
</protein>
<dbReference type="CDD" id="cd01948">
    <property type="entry name" value="EAL"/>
    <property type="match status" value="1"/>
</dbReference>
<dbReference type="GO" id="GO:0071111">
    <property type="term" value="F:cyclic-guanylate-specific phosphodiesterase activity"/>
    <property type="evidence" value="ECO:0007669"/>
    <property type="project" value="InterPro"/>
</dbReference>
<dbReference type="InterPro" id="IPR001633">
    <property type="entry name" value="EAL_dom"/>
</dbReference>
<dbReference type="Proteomes" id="UP000011682">
    <property type="component" value="Unassembled WGS sequence"/>
</dbReference>
<dbReference type="InterPro" id="IPR035919">
    <property type="entry name" value="EAL_sf"/>
</dbReference>